<dbReference type="Proteomes" id="UP001150538">
    <property type="component" value="Unassembled WGS sequence"/>
</dbReference>
<keyword evidence="1" id="KW-1133">Transmembrane helix</keyword>
<evidence type="ECO:0000313" key="3">
    <source>
        <dbReference type="Proteomes" id="UP001150538"/>
    </source>
</evidence>
<dbReference type="EMBL" id="JANBPU010000072">
    <property type="protein sequence ID" value="KAJ1917399.1"/>
    <property type="molecule type" value="Genomic_DNA"/>
</dbReference>
<evidence type="ECO:0000313" key="2">
    <source>
        <dbReference type="EMBL" id="KAJ1917399.1"/>
    </source>
</evidence>
<feature type="transmembrane region" description="Helical" evidence="1">
    <location>
        <begin position="225"/>
        <end position="243"/>
    </location>
</feature>
<feature type="transmembrane region" description="Helical" evidence="1">
    <location>
        <begin position="36"/>
        <end position="56"/>
    </location>
</feature>
<gene>
    <name evidence="2" type="ORF">H4219_003210</name>
</gene>
<protein>
    <submittedName>
        <fullName evidence="2">Uncharacterized protein</fullName>
    </submittedName>
</protein>
<keyword evidence="1" id="KW-0812">Transmembrane</keyword>
<sequence>LVHWGEKIKNFFGNKGRSGVNVRKSNYKKFTRNDHITYGLFFALIGFYAFREWYFVPNNMFKELRIGPDARCSQLRAAVDKYAQRKWYEDPSNPDPSAVIKVDNVENDPIVKKYDFLVDRFCKNPQEAKLYMDAGEDAYLNTITSPVYIDMVDDLLKSGKRKLTHKEEHRRFMPRTKSDWALISIFLYKLPAIIIDFSAAFLVLSYVTSSALRSPAAPGRGWYKFWAYSIIGVLVFFDILTVFSSGDSEVGVKAGFASILLFFVRPSLRTRRVRLIVAFLLFSTLDYLGSNNFSNEQLLKIALGSSRDANQSLKLANAIRKAALKHDKLRQSYIESLTKMYPAPSPAADEKLAE</sequence>
<feature type="transmembrane region" description="Helical" evidence="1">
    <location>
        <begin position="180"/>
        <end position="205"/>
    </location>
</feature>
<dbReference type="AlphaFoldDB" id="A0A9W8A3D2"/>
<accession>A0A9W8A3D2</accession>
<reference evidence="2" key="1">
    <citation type="submission" date="2022-07" db="EMBL/GenBank/DDBJ databases">
        <title>Phylogenomic reconstructions and comparative analyses of Kickxellomycotina fungi.</title>
        <authorList>
            <person name="Reynolds N.K."/>
            <person name="Stajich J.E."/>
            <person name="Barry K."/>
            <person name="Grigoriev I.V."/>
            <person name="Crous P."/>
            <person name="Smith M.E."/>
        </authorList>
    </citation>
    <scope>NUCLEOTIDE SEQUENCE</scope>
    <source>
        <strain evidence="2">NBRC 100468</strain>
    </source>
</reference>
<comment type="caution">
    <text evidence="2">The sequence shown here is derived from an EMBL/GenBank/DDBJ whole genome shotgun (WGS) entry which is preliminary data.</text>
</comment>
<feature type="non-terminal residue" evidence="2">
    <location>
        <position position="1"/>
    </location>
</feature>
<keyword evidence="3" id="KW-1185">Reference proteome</keyword>
<proteinExistence type="predicted"/>
<name>A0A9W8A3D2_9FUNG</name>
<evidence type="ECO:0000256" key="1">
    <source>
        <dbReference type="SAM" id="Phobius"/>
    </source>
</evidence>
<keyword evidence="1" id="KW-0472">Membrane</keyword>
<organism evidence="2 3">
    <name type="scientific">Mycoemilia scoparia</name>
    <dbReference type="NCBI Taxonomy" id="417184"/>
    <lineage>
        <taxon>Eukaryota</taxon>
        <taxon>Fungi</taxon>
        <taxon>Fungi incertae sedis</taxon>
        <taxon>Zoopagomycota</taxon>
        <taxon>Kickxellomycotina</taxon>
        <taxon>Kickxellomycetes</taxon>
        <taxon>Kickxellales</taxon>
        <taxon>Kickxellaceae</taxon>
        <taxon>Mycoemilia</taxon>
    </lineage>
</organism>